<evidence type="ECO:0000256" key="1">
    <source>
        <dbReference type="SAM" id="MobiDB-lite"/>
    </source>
</evidence>
<reference evidence="3" key="1">
    <citation type="journal article" date="2017" name="Nat. Commun.">
        <title>The asparagus genome sheds light on the origin and evolution of a young Y chromosome.</title>
        <authorList>
            <person name="Harkess A."/>
            <person name="Zhou J."/>
            <person name="Xu C."/>
            <person name="Bowers J.E."/>
            <person name="Van der Hulst R."/>
            <person name="Ayyampalayam S."/>
            <person name="Mercati F."/>
            <person name="Riccardi P."/>
            <person name="McKain M.R."/>
            <person name="Kakrana A."/>
            <person name="Tang H."/>
            <person name="Ray J."/>
            <person name="Groenendijk J."/>
            <person name="Arikit S."/>
            <person name="Mathioni S.M."/>
            <person name="Nakano M."/>
            <person name="Shan H."/>
            <person name="Telgmann-Rauber A."/>
            <person name="Kanno A."/>
            <person name="Yue Z."/>
            <person name="Chen H."/>
            <person name="Li W."/>
            <person name="Chen Y."/>
            <person name="Xu X."/>
            <person name="Zhang Y."/>
            <person name="Luo S."/>
            <person name="Chen H."/>
            <person name="Gao J."/>
            <person name="Mao Z."/>
            <person name="Pires J.C."/>
            <person name="Luo M."/>
            <person name="Kudrna D."/>
            <person name="Wing R.A."/>
            <person name="Meyers B.C."/>
            <person name="Yi K."/>
            <person name="Kong H."/>
            <person name="Lavrijsen P."/>
            <person name="Sunseri F."/>
            <person name="Falavigna A."/>
            <person name="Ye Y."/>
            <person name="Leebens-Mack J.H."/>
            <person name="Chen G."/>
        </authorList>
    </citation>
    <scope>NUCLEOTIDE SEQUENCE [LARGE SCALE GENOMIC DNA]</scope>
    <source>
        <strain evidence="3">cv. DH0086</strain>
    </source>
</reference>
<dbReference type="Proteomes" id="UP000243459">
    <property type="component" value="Chromosome 3"/>
</dbReference>
<name>A0A5P1FGB9_ASPOF</name>
<protein>
    <submittedName>
        <fullName evidence="2">Uncharacterized protein</fullName>
    </submittedName>
</protein>
<dbReference type="Gramene" id="ONK75681">
    <property type="protein sequence ID" value="ONK75681"/>
    <property type="gene ID" value="A4U43_C03F19430"/>
</dbReference>
<dbReference type="AlphaFoldDB" id="A0A5P1FGB9"/>
<gene>
    <name evidence="2" type="ORF">A4U43_C03F19430</name>
</gene>
<proteinExistence type="predicted"/>
<organism evidence="2 3">
    <name type="scientific">Asparagus officinalis</name>
    <name type="common">Garden asparagus</name>
    <dbReference type="NCBI Taxonomy" id="4686"/>
    <lineage>
        <taxon>Eukaryota</taxon>
        <taxon>Viridiplantae</taxon>
        <taxon>Streptophyta</taxon>
        <taxon>Embryophyta</taxon>
        <taxon>Tracheophyta</taxon>
        <taxon>Spermatophyta</taxon>
        <taxon>Magnoliopsida</taxon>
        <taxon>Liliopsida</taxon>
        <taxon>Asparagales</taxon>
        <taxon>Asparagaceae</taxon>
        <taxon>Asparagoideae</taxon>
        <taxon>Asparagus</taxon>
    </lineage>
</organism>
<dbReference type="EMBL" id="CM007383">
    <property type="protein sequence ID" value="ONK75681.1"/>
    <property type="molecule type" value="Genomic_DNA"/>
</dbReference>
<evidence type="ECO:0000313" key="2">
    <source>
        <dbReference type="EMBL" id="ONK75681.1"/>
    </source>
</evidence>
<feature type="region of interest" description="Disordered" evidence="1">
    <location>
        <begin position="1"/>
        <end position="107"/>
    </location>
</feature>
<evidence type="ECO:0000313" key="3">
    <source>
        <dbReference type="Proteomes" id="UP000243459"/>
    </source>
</evidence>
<keyword evidence="3" id="KW-1185">Reference proteome</keyword>
<feature type="compositionally biased region" description="Basic and acidic residues" evidence="1">
    <location>
        <begin position="47"/>
        <end position="78"/>
    </location>
</feature>
<accession>A0A5P1FGB9</accession>
<sequence>MSVRYRRASSGWNRGAGIASGTGEGGRGGRGEGRERGGEAEPQVGEGGRRWEEEERARAGGSEERGGGWRAAVEERGGFWRIRRVRGSPSSSRETPPLTEVDGDEME</sequence>
<feature type="compositionally biased region" description="Basic and acidic residues" evidence="1">
    <location>
        <begin position="27"/>
        <end position="39"/>
    </location>
</feature>